<dbReference type="Proteomes" id="UP000192391">
    <property type="component" value="Chromosome"/>
</dbReference>
<evidence type="ECO:0000313" key="1">
    <source>
        <dbReference type="EMBL" id="ARD67679.1"/>
    </source>
</evidence>
<evidence type="ECO:0008006" key="3">
    <source>
        <dbReference type="Google" id="ProtNLM"/>
    </source>
</evidence>
<dbReference type="EMBL" id="CP019962">
    <property type="protein sequence ID" value="ARD67679.1"/>
    <property type="molecule type" value="Genomic_DNA"/>
</dbReference>
<gene>
    <name evidence="1" type="ORF">B2M23_20005</name>
</gene>
<organism evidence="1 2">
    <name type="scientific">Eubacterium limosum</name>
    <dbReference type="NCBI Taxonomy" id="1736"/>
    <lineage>
        <taxon>Bacteria</taxon>
        <taxon>Bacillati</taxon>
        <taxon>Bacillota</taxon>
        <taxon>Clostridia</taxon>
        <taxon>Eubacteriales</taxon>
        <taxon>Eubacteriaceae</taxon>
        <taxon>Eubacterium</taxon>
    </lineage>
</organism>
<dbReference type="AlphaFoldDB" id="A0AAC9W517"/>
<reference evidence="2" key="1">
    <citation type="journal article" date="2017" name="Sci. Rep.">
        <title>Determination of the Genome and Primary Transcriptome of Syngas Fermenting Eubacterium limosum ATCC 8486.</title>
        <authorList>
            <person name="Song Y."/>
            <person name="Shin J."/>
            <person name="Jeong Y."/>
            <person name="Jin S."/>
            <person name="Lee J.K."/>
            <person name="Kim D.R."/>
            <person name="Kim S.C."/>
            <person name="Cho S."/>
            <person name="Cho B.K."/>
        </authorList>
    </citation>
    <scope>NUCLEOTIDE SEQUENCE [LARGE SCALE GENOMIC DNA]</scope>
    <source>
        <strain evidence="2">ATCC 8486</strain>
    </source>
</reference>
<name>A0AAC9W517_EUBLI</name>
<sequence>MQNVNESVTIIIPSHSNYMDVCKIFLKLLEKNWLNCRFNVIISVFGEKPEDFNKSDNVKLLYWGKKSNLVQCIISAAKTVENNYYMSILADSLISDKIDEEQIQLFIKELHENDIEYCNLYPRKSSYTNRDLIRNIYCDERYGVNFAAFAFDNKFISNTLSKFTSDMQFEEYFLNQSHYGKQGHCIPNYYVLQKNIFSFKHGVYQGKWLRDSYKFLKEEKLLDLTNRECISLKRYLFFRAVAIIESVIPARMLIKLKLVLIKLGFKFASDK</sequence>
<accession>A0AAC9W517</accession>
<protein>
    <recommendedName>
        <fullName evidence="3">Glycosyl transferase family 2</fullName>
    </recommendedName>
</protein>
<evidence type="ECO:0000313" key="2">
    <source>
        <dbReference type="Proteomes" id="UP000192391"/>
    </source>
</evidence>
<dbReference type="KEGG" id="elim:B2M23_20005"/>
<proteinExistence type="predicted"/>